<dbReference type="HOGENOM" id="CLU_005391_1_0_4"/>
<reference evidence="5" key="1">
    <citation type="journal article" date="2014" name="Soil Biol. Biochem.">
        <title>Structure and function of bacterial communities in ageing soils: Insights from the Mendocino ecological staircase.</title>
        <authorList>
            <person name="Uroz S."/>
            <person name="Tech J.J."/>
            <person name="Sawaya N.A."/>
            <person name="Frey-Klett P."/>
            <person name="Leveau J.H.J."/>
        </authorList>
    </citation>
    <scope>NUCLEOTIDE SEQUENCE [LARGE SCALE GENOMIC DNA]</scope>
    <source>
        <strain evidence="5">Cal35</strain>
    </source>
</reference>
<dbReference type="FunFam" id="3.40.605.10:FF:000007">
    <property type="entry name" value="NAD/NADP-dependent betaine aldehyde dehydrogenase"/>
    <property type="match status" value="1"/>
</dbReference>
<dbReference type="Pfam" id="PF00171">
    <property type="entry name" value="Aldedh"/>
    <property type="match status" value="1"/>
</dbReference>
<dbReference type="Proteomes" id="UP000030302">
    <property type="component" value="Chromosome"/>
</dbReference>
<keyword evidence="2 4" id="KW-0560">Oxidoreductase</keyword>
<dbReference type="PANTHER" id="PTHR43353">
    <property type="entry name" value="SUCCINATE-SEMIALDEHYDE DEHYDROGENASE, MITOCHONDRIAL"/>
    <property type="match status" value="1"/>
</dbReference>
<dbReference type="RefSeq" id="WP_038487019.1">
    <property type="nucleotide sequence ID" value="NZ_CP009962.1"/>
</dbReference>
<dbReference type="STRING" id="279058.LT85_1434"/>
<dbReference type="GO" id="GO:0009450">
    <property type="term" value="P:gamma-aminobutyric acid catabolic process"/>
    <property type="evidence" value="ECO:0007669"/>
    <property type="project" value="TreeGrafter"/>
</dbReference>
<organism evidence="4 5">
    <name type="scientific">Collimonas arenae</name>
    <dbReference type="NCBI Taxonomy" id="279058"/>
    <lineage>
        <taxon>Bacteria</taxon>
        <taxon>Pseudomonadati</taxon>
        <taxon>Pseudomonadota</taxon>
        <taxon>Betaproteobacteria</taxon>
        <taxon>Burkholderiales</taxon>
        <taxon>Oxalobacteraceae</taxon>
        <taxon>Collimonas</taxon>
    </lineage>
</organism>
<evidence type="ECO:0000256" key="2">
    <source>
        <dbReference type="ARBA" id="ARBA00023002"/>
    </source>
</evidence>
<dbReference type="EC" id="1.2.1.22" evidence="4"/>
<sequence>MRIYKNFIGNRFVEPKNADLIAVYDPATEQLVGQVSAATAEQARSAVDAAAAAQKSWRKLPGVERAKYLHKLADALLARAPEIGLALAAESGKSLNDASNEAIYAAEITRYHAEWARRIEGEIIPSDSPSENLLLMREPIGVVACLIPFNYPVYTLLRKIAPALIAGNTVVVRPSNNTPCSAFEVAQAVLDAGFPAGVVNIVSMQHEVAETVCTHPKVGMITLTGSVGAGRKVLEYSKANIAKSSLELGGKTPVIVEADADLELAATEITSSKTTNCGQLCTAVERVYVNRKVAAKLIALLKQKFGSRQCGNRAQHPTHMGPLINAEARNNAHRMVVRAIADGATLEAGGVIPDGKGFFYPATLLSNCRQEMEIVQEEVFGPVLCVVEYDTVEQALEMANDHQFGLSSIIYTADYRTAMQVANNIEAGELYINRTPADPYQGYHAGWKRSGLGGDDGKHGMLEFTQTRLVVMKY</sequence>
<name>A0A0A1FCL5_9BURK</name>
<evidence type="ECO:0000256" key="1">
    <source>
        <dbReference type="ARBA" id="ARBA00009986"/>
    </source>
</evidence>
<dbReference type="OrthoDB" id="6187633at2"/>
<evidence type="ECO:0000313" key="5">
    <source>
        <dbReference type="Proteomes" id="UP000030302"/>
    </source>
</evidence>
<evidence type="ECO:0000313" key="4">
    <source>
        <dbReference type="EMBL" id="AIY40592.1"/>
    </source>
</evidence>
<dbReference type="InterPro" id="IPR050740">
    <property type="entry name" value="Aldehyde_DH_Superfamily"/>
</dbReference>
<feature type="domain" description="Aldehyde dehydrogenase" evidence="3">
    <location>
        <begin position="13"/>
        <end position="470"/>
    </location>
</feature>
<dbReference type="FunFam" id="3.40.309.10:FF:000009">
    <property type="entry name" value="Aldehyde dehydrogenase A"/>
    <property type="match status" value="1"/>
</dbReference>
<dbReference type="Gene3D" id="3.40.309.10">
    <property type="entry name" value="Aldehyde Dehydrogenase, Chain A, domain 2"/>
    <property type="match status" value="1"/>
</dbReference>
<proteinExistence type="inferred from homology"/>
<dbReference type="Gene3D" id="3.40.605.10">
    <property type="entry name" value="Aldehyde Dehydrogenase, Chain A, domain 1"/>
    <property type="match status" value="1"/>
</dbReference>
<dbReference type="InterPro" id="IPR015590">
    <property type="entry name" value="Aldehyde_DH_dom"/>
</dbReference>
<comment type="similarity">
    <text evidence="1">Belongs to the aldehyde dehydrogenase family.</text>
</comment>
<gene>
    <name evidence="4" type="ORF">LT85_1434</name>
</gene>
<dbReference type="SUPFAM" id="SSF53720">
    <property type="entry name" value="ALDH-like"/>
    <property type="match status" value="1"/>
</dbReference>
<protein>
    <submittedName>
        <fullName evidence="4">Aldehyde dehydrogenase A</fullName>
        <ecNumber evidence="4">1.2.1.22</ecNumber>
    </submittedName>
</protein>
<dbReference type="NCBIfam" id="NF007497">
    <property type="entry name" value="PRK10090.1"/>
    <property type="match status" value="1"/>
</dbReference>
<evidence type="ECO:0000259" key="3">
    <source>
        <dbReference type="Pfam" id="PF00171"/>
    </source>
</evidence>
<dbReference type="GO" id="GO:0008911">
    <property type="term" value="F:lactaldehyde dehydrogenase (NAD+) activity"/>
    <property type="evidence" value="ECO:0007669"/>
    <property type="project" value="UniProtKB-EC"/>
</dbReference>
<dbReference type="PANTHER" id="PTHR43353:SF5">
    <property type="entry name" value="SUCCINATE-SEMIALDEHYDE DEHYDROGENASE, MITOCHONDRIAL"/>
    <property type="match status" value="1"/>
</dbReference>
<dbReference type="GO" id="GO:0004777">
    <property type="term" value="F:succinate-semialdehyde dehydrogenase (NAD+) activity"/>
    <property type="evidence" value="ECO:0007669"/>
    <property type="project" value="TreeGrafter"/>
</dbReference>
<dbReference type="AlphaFoldDB" id="A0A0A1FCL5"/>
<accession>A0A0A1FCL5</accession>
<dbReference type="InterPro" id="IPR016161">
    <property type="entry name" value="Ald_DH/histidinol_DH"/>
</dbReference>
<keyword evidence="5" id="KW-1185">Reference proteome</keyword>
<dbReference type="InterPro" id="IPR016162">
    <property type="entry name" value="Ald_DH_N"/>
</dbReference>
<dbReference type="KEGG" id="care:LT85_1434"/>
<dbReference type="InterPro" id="IPR016163">
    <property type="entry name" value="Ald_DH_C"/>
</dbReference>
<dbReference type="EMBL" id="CP009962">
    <property type="protein sequence ID" value="AIY40592.1"/>
    <property type="molecule type" value="Genomic_DNA"/>
</dbReference>
<dbReference type="GO" id="GO:0005829">
    <property type="term" value="C:cytosol"/>
    <property type="evidence" value="ECO:0007669"/>
    <property type="project" value="TreeGrafter"/>
</dbReference>